<dbReference type="Pfam" id="PF00041">
    <property type="entry name" value="fn3"/>
    <property type="match status" value="1"/>
</dbReference>
<feature type="non-terminal residue" evidence="4">
    <location>
        <position position="1063"/>
    </location>
</feature>
<dbReference type="Gene3D" id="3.20.20.80">
    <property type="entry name" value="Glycosidases"/>
    <property type="match status" value="1"/>
</dbReference>
<evidence type="ECO:0000313" key="4">
    <source>
        <dbReference type="EMBL" id="CAH2058154.1"/>
    </source>
</evidence>
<dbReference type="Pfam" id="PF17137">
    <property type="entry name" value="DUF5110"/>
    <property type="match status" value="1"/>
</dbReference>
<dbReference type="Pfam" id="PF21365">
    <property type="entry name" value="Glyco_hydro_31_3rd"/>
    <property type="match status" value="1"/>
</dbReference>
<dbReference type="SUPFAM" id="SSF49785">
    <property type="entry name" value="Galactose-binding domain-like"/>
    <property type="match status" value="1"/>
</dbReference>
<name>A0ABN8IMP6_9NEOP</name>
<keyword evidence="5" id="KW-1185">Reference proteome</keyword>
<dbReference type="Pfam" id="PF00754">
    <property type="entry name" value="F5_F8_type_C"/>
    <property type="match status" value="1"/>
</dbReference>
<dbReference type="PANTHER" id="PTHR22762">
    <property type="entry name" value="ALPHA-GLUCOSIDASE"/>
    <property type="match status" value="1"/>
</dbReference>
<dbReference type="SUPFAM" id="SSF51011">
    <property type="entry name" value="Glycosyl hydrolase domain"/>
    <property type="match status" value="1"/>
</dbReference>
<dbReference type="Gene3D" id="2.60.40.1180">
    <property type="entry name" value="Golgi alpha-mannosidase II"/>
    <property type="match status" value="2"/>
</dbReference>
<dbReference type="Gene3D" id="2.60.40.10">
    <property type="entry name" value="Immunoglobulins"/>
    <property type="match status" value="1"/>
</dbReference>
<dbReference type="InterPro" id="IPR013780">
    <property type="entry name" value="Glyco_hydro_b"/>
</dbReference>
<accession>A0ABN8IMP6</accession>
<dbReference type="EMBL" id="OW152837">
    <property type="protein sequence ID" value="CAH2058154.1"/>
    <property type="molecule type" value="Genomic_DNA"/>
</dbReference>
<feature type="domain" description="Fibronectin type-III" evidence="3">
    <location>
        <begin position="836"/>
        <end position="918"/>
    </location>
</feature>
<dbReference type="Proteomes" id="UP000837857">
    <property type="component" value="Chromosome 25"/>
</dbReference>
<evidence type="ECO:0000259" key="3">
    <source>
        <dbReference type="PROSITE" id="PS50853"/>
    </source>
</evidence>
<evidence type="ECO:0000313" key="5">
    <source>
        <dbReference type="Proteomes" id="UP000837857"/>
    </source>
</evidence>
<organism evidence="4 5">
    <name type="scientific">Iphiclides podalirius</name>
    <name type="common">scarce swallowtail</name>
    <dbReference type="NCBI Taxonomy" id="110791"/>
    <lineage>
        <taxon>Eukaryota</taxon>
        <taxon>Metazoa</taxon>
        <taxon>Ecdysozoa</taxon>
        <taxon>Arthropoda</taxon>
        <taxon>Hexapoda</taxon>
        <taxon>Insecta</taxon>
        <taxon>Pterygota</taxon>
        <taxon>Neoptera</taxon>
        <taxon>Endopterygota</taxon>
        <taxon>Lepidoptera</taxon>
        <taxon>Glossata</taxon>
        <taxon>Ditrysia</taxon>
        <taxon>Papilionoidea</taxon>
        <taxon>Papilionidae</taxon>
        <taxon>Papilioninae</taxon>
        <taxon>Iphiclides</taxon>
    </lineage>
</organism>
<dbReference type="Gene3D" id="2.60.40.1760">
    <property type="entry name" value="glycosyl hydrolase (family 31)"/>
    <property type="match status" value="1"/>
</dbReference>
<dbReference type="PROSITE" id="PS50853">
    <property type="entry name" value="FN3"/>
    <property type="match status" value="1"/>
</dbReference>
<dbReference type="CDD" id="cd14752">
    <property type="entry name" value="GH31_N"/>
    <property type="match status" value="1"/>
</dbReference>
<dbReference type="PANTHER" id="PTHR22762:SF166">
    <property type="entry name" value="ALPHA-GLUCOSIDASE"/>
    <property type="match status" value="1"/>
</dbReference>
<dbReference type="Gene3D" id="2.60.120.260">
    <property type="entry name" value="Galactose-binding domain-like"/>
    <property type="match status" value="1"/>
</dbReference>
<sequence length="1063" mass="121167">MCASKTTGGIESIIKRDEDYLIKFKTGEIGKVYVVNGHVFRYYVSPNGVFIDYPVPNNPEDVAKITVKDIAVYDKAAFEESSVQELDKYYRVDINKVQIQFDKIKGTIAVFDKRTNKDVMKESIPISYDDEASTQTLHQNKDEYFFGGGMQNGRFTHKGKIIHIVNTNNWVDGGVTSPCPFYWSTSGYGVLRNTWQPGVYDFGSESPDTVTTTHRGDYFDAFYFVNQRPVDLLRDYFELTGRPIFLPEYAFYEAHLNAFNRDYWVQVEEGTRGAILFEDGRYYKSYKPNEIGDKHGILESLNGEKDNYQFSARAMIDRYKRHDMPLGWFIPNDGYGSGYGQTDSLDGDIENLREFADYARAQGVEVALWTESNLHPADPEHPKKGERDLGKELSVAKVVALKCDVAWIGYGYSFALNAVDDVTKIFVSKTNVRPTIIMVDGWAGTQRYSGIWSGDQTGGQWEYIRFHIPTYIGSGLSGQPVVGSDMDGIYGGKERDVNIRDYQWKAFTPLQLNMDGWGNIPKTPFTFDEEAARINRAYLKLKSMFLPYNYTIGHESIEGLPMIRAMFLEYPKDAVGYTKDCQYQYMWGPWVLVAPVYREGSKRDGVYLPDKNQIWIDYFTGDKYRGGIVLNNLATPLWKIPVFIKDGAIIPMTKPNNNPNEIDRSKRIFTIYPNKESKFDVYEDDRISSDYLKGRCATTEIVVNGPRSNSQGDLLISIDKTRGEYEGMIKERSTLLQIMASKDVDQVKAAVNGETMVMTKANGYDDFERSVNAYYFKEDFEVNPYLSSYNVLQSVLLIKVGEHDVTTHHVQIKVSGYANEGKVFGEKDGRDERLDPPKGFKVLDDALTPTTITVHWSRVDEASYYEIERDGVVFSNLQGDSFTFEGFEHDTKHVFRVRAAKDGVSEWSERVEVQTLQDPYRSVVKGVRVACNIPCQPCQEICHLTNGDLTSLWHTHWHKTPTGEKKGEALKLSFDLGDVYELARFEYTPREDAGNGTFLKIRHKYSVDGEKWSPLSDTIAWVRDASVKSVDLYGAAMRYIEIHILDTVGGFGSGRQMRFFKKV</sequence>
<dbReference type="InterPro" id="IPR011013">
    <property type="entry name" value="Gal_mutarotase_sf_dom"/>
</dbReference>
<dbReference type="InterPro" id="IPR033403">
    <property type="entry name" value="DUF5110"/>
</dbReference>
<dbReference type="SUPFAM" id="SSF51445">
    <property type="entry name" value="(Trans)glycosidases"/>
    <property type="match status" value="1"/>
</dbReference>
<dbReference type="InterPro" id="IPR008979">
    <property type="entry name" value="Galactose-bd-like_sf"/>
</dbReference>
<reference evidence="4" key="1">
    <citation type="submission" date="2022-03" db="EMBL/GenBank/DDBJ databases">
        <authorList>
            <person name="Martin H S."/>
        </authorList>
    </citation>
    <scope>NUCLEOTIDE SEQUENCE</scope>
</reference>
<dbReference type="InterPro" id="IPR013783">
    <property type="entry name" value="Ig-like_fold"/>
</dbReference>
<dbReference type="SMART" id="SM00060">
    <property type="entry name" value="FN3"/>
    <property type="match status" value="1"/>
</dbReference>
<dbReference type="InterPro" id="IPR036116">
    <property type="entry name" value="FN3_sf"/>
</dbReference>
<dbReference type="CDD" id="cd00063">
    <property type="entry name" value="FN3"/>
    <property type="match status" value="1"/>
</dbReference>
<dbReference type="InterPro" id="IPR025887">
    <property type="entry name" value="Glyco_hydro_31_N_dom"/>
</dbReference>
<proteinExistence type="inferred from homology"/>
<dbReference type="InterPro" id="IPR048395">
    <property type="entry name" value="Glyco_hydro_31_C"/>
</dbReference>
<evidence type="ECO:0000256" key="2">
    <source>
        <dbReference type="RuleBase" id="RU361185"/>
    </source>
</evidence>
<dbReference type="InterPro" id="IPR000322">
    <property type="entry name" value="Glyco_hydro_31_TIM"/>
</dbReference>
<dbReference type="SUPFAM" id="SSF49265">
    <property type="entry name" value="Fibronectin type III"/>
    <property type="match status" value="1"/>
</dbReference>
<dbReference type="InterPro" id="IPR000421">
    <property type="entry name" value="FA58C"/>
</dbReference>
<comment type="similarity">
    <text evidence="1 2">Belongs to the glycosyl hydrolase 31 family.</text>
</comment>
<gene>
    <name evidence="4" type="ORF">IPOD504_LOCUS10466</name>
</gene>
<protein>
    <recommendedName>
        <fullName evidence="3">Fibronectin type-III domain-containing protein</fullName>
    </recommendedName>
</protein>
<evidence type="ECO:0000256" key="1">
    <source>
        <dbReference type="ARBA" id="ARBA00007806"/>
    </source>
</evidence>
<dbReference type="InterPro" id="IPR003961">
    <property type="entry name" value="FN3_dom"/>
</dbReference>
<dbReference type="InterPro" id="IPR017853">
    <property type="entry name" value="GH"/>
</dbReference>
<dbReference type="SUPFAM" id="SSF74650">
    <property type="entry name" value="Galactose mutarotase-like"/>
    <property type="match status" value="1"/>
</dbReference>
<dbReference type="Pfam" id="PF01055">
    <property type="entry name" value="Glyco_hydro_31_2nd"/>
    <property type="match status" value="1"/>
</dbReference>
<keyword evidence="2" id="KW-0326">Glycosidase</keyword>
<dbReference type="Pfam" id="PF13802">
    <property type="entry name" value="Gal_mutarotas_2"/>
    <property type="match status" value="1"/>
</dbReference>
<keyword evidence="2" id="KW-0378">Hydrolase</keyword>